<dbReference type="Proteomes" id="UP001431010">
    <property type="component" value="Chromosome"/>
</dbReference>
<sequence length="254" mass="28229">MLAEWKVRLGQPKFAAPRLASLQAASPSNAHSPETIGIFVALWCGRDMFDLSTNSGEWLSYGFRIGEIRVDVKGGFISPQGRFKLEFCREKIDQTASRIAARGGPSRRTLSASLKQDQISRGSQVYEEKRGEFFRVVWRVADAGHNTWKVFGDGLNAENVLEHKIIGDDPLFFVEPNDDADEVRVTVSYFGDLFGLWIDEQAGAAKLNGSESGLRTKQAICAAVLAKSLRTSDDSQGERFVLLCQQRLIATRVR</sequence>
<dbReference type="RefSeq" id="WP_231324932.1">
    <property type="nucleotide sequence ID" value="NZ_CP088156.1"/>
</dbReference>
<name>A0ABY3RF90_9BRAD</name>
<reference evidence="1" key="1">
    <citation type="journal article" date="2024" name="Antonie Van Leeuwenhoek">
        <title>Bradyrhizobium ontarionense sp. nov., a novel bacterial symbiont isolated from Aeschynomene indica (Indian jointvetch), harbours photosynthesis, nitrogen fixation and nitrous oxide (N2O) reductase genes.</title>
        <authorList>
            <person name="Bromfield E.S.P."/>
            <person name="Cloutier S."/>
        </authorList>
    </citation>
    <scope>NUCLEOTIDE SEQUENCE</scope>
    <source>
        <strain evidence="1">A19</strain>
    </source>
</reference>
<evidence type="ECO:0000313" key="2">
    <source>
        <dbReference type="Proteomes" id="UP001431010"/>
    </source>
</evidence>
<organism evidence="1 2">
    <name type="scientific">Bradyrhizobium ontarionense</name>
    <dbReference type="NCBI Taxonomy" id="2898149"/>
    <lineage>
        <taxon>Bacteria</taxon>
        <taxon>Pseudomonadati</taxon>
        <taxon>Pseudomonadota</taxon>
        <taxon>Alphaproteobacteria</taxon>
        <taxon>Hyphomicrobiales</taxon>
        <taxon>Nitrobacteraceae</taxon>
        <taxon>Bradyrhizobium</taxon>
    </lineage>
</organism>
<accession>A0ABY3RF90</accession>
<gene>
    <name evidence="1" type="ORF">LQG66_07425</name>
</gene>
<protein>
    <submittedName>
        <fullName evidence="1">Uncharacterized protein</fullName>
    </submittedName>
</protein>
<keyword evidence="2" id="KW-1185">Reference proteome</keyword>
<dbReference type="EMBL" id="CP088156">
    <property type="protein sequence ID" value="UFZ06125.1"/>
    <property type="molecule type" value="Genomic_DNA"/>
</dbReference>
<proteinExistence type="predicted"/>
<evidence type="ECO:0000313" key="1">
    <source>
        <dbReference type="EMBL" id="UFZ06125.1"/>
    </source>
</evidence>